<dbReference type="EMBL" id="BNAJ01000009">
    <property type="protein sequence ID" value="GHF54074.1"/>
    <property type="molecule type" value="Genomic_DNA"/>
</dbReference>
<name>A0A7W8KH73_9DEIO</name>
<organism evidence="3 4">
    <name type="scientific">Deinococcus metalli</name>
    <dbReference type="NCBI Taxonomy" id="1141878"/>
    <lineage>
        <taxon>Bacteria</taxon>
        <taxon>Thermotogati</taxon>
        <taxon>Deinococcota</taxon>
        <taxon>Deinococci</taxon>
        <taxon>Deinococcales</taxon>
        <taxon>Deinococcaceae</taxon>
        <taxon>Deinococcus</taxon>
    </lineage>
</organism>
<dbReference type="InterPro" id="IPR019626">
    <property type="entry name" value="Stress-induced_KGG_rpt"/>
</dbReference>
<dbReference type="EMBL" id="JACHFK010000010">
    <property type="protein sequence ID" value="MBB5378055.1"/>
    <property type="molecule type" value="Genomic_DNA"/>
</dbReference>
<dbReference type="AlphaFoldDB" id="A0A7W8KH73"/>
<evidence type="ECO:0000256" key="1">
    <source>
        <dbReference type="SAM" id="MobiDB-lite"/>
    </source>
</evidence>
<keyword evidence="5" id="KW-1185">Reference proteome</keyword>
<feature type="compositionally biased region" description="Gly residues" evidence="1">
    <location>
        <begin position="1"/>
        <end position="32"/>
    </location>
</feature>
<evidence type="ECO:0000313" key="3">
    <source>
        <dbReference type="EMBL" id="MBB5378055.1"/>
    </source>
</evidence>
<evidence type="ECO:0000313" key="4">
    <source>
        <dbReference type="Proteomes" id="UP000539473"/>
    </source>
</evidence>
<dbReference type="Proteomes" id="UP000619376">
    <property type="component" value="Unassembled WGS sequence"/>
</dbReference>
<reference evidence="2" key="1">
    <citation type="journal article" date="2014" name="Int. J. Syst. Evol. Microbiol.">
        <title>Complete genome of a new Firmicutes species belonging to the dominant human colonic microbiota ('Ruminococcus bicirculans') reveals two chromosomes and a selective capacity to utilize plant glucans.</title>
        <authorList>
            <consortium name="NISC Comparative Sequencing Program"/>
            <person name="Wegmann U."/>
            <person name="Louis P."/>
            <person name="Goesmann A."/>
            <person name="Henrissat B."/>
            <person name="Duncan S.H."/>
            <person name="Flint H.J."/>
        </authorList>
    </citation>
    <scope>NUCLEOTIDE SEQUENCE</scope>
    <source>
        <strain evidence="2">CGMCC 1.18437</strain>
    </source>
</reference>
<sequence>MTQGNNGNGGNSGGSQGGQGGNSGGDQGGQSGGSSERGFAAMDPDKQREIASKGGKAAHESGNAHEFTSEEAVKPARPRTKVGTRTSSPRKKRVRPASTATTMMAAAVGIRAGTAEARAAAIRAAKRS</sequence>
<evidence type="ECO:0000313" key="5">
    <source>
        <dbReference type="Proteomes" id="UP000619376"/>
    </source>
</evidence>
<reference evidence="5" key="2">
    <citation type="journal article" date="2019" name="Int. J. Syst. Evol. Microbiol.">
        <title>The Global Catalogue of Microorganisms (GCM) 10K type strain sequencing project: providing services to taxonomists for standard genome sequencing and annotation.</title>
        <authorList>
            <consortium name="The Broad Institute Genomics Platform"/>
            <consortium name="The Broad Institute Genome Sequencing Center for Infectious Disease"/>
            <person name="Wu L."/>
            <person name="Ma J."/>
        </authorList>
    </citation>
    <scope>NUCLEOTIDE SEQUENCE [LARGE SCALE GENOMIC DNA]</scope>
    <source>
        <strain evidence="5">CGMCC 1.18437</strain>
    </source>
</reference>
<feature type="compositionally biased region" description="Basic and acidic residues" evidence="1">
    <location>
        <begin position="43"/>
        <end position="74"/>
    </location>
</feature>
<feature type="region of interest" description="Disordered" evidence="1">
    <location>
        <begin position="1"/>
        <end position="99"/>
    </location>
</feature>
<feature type="compositionally biased region" description="Basic residues" evidence="1">
    <location>
        <begin position="76"/>
        <end position="95"/>
    </location>
</feature>
<dbReference type="RefSeq" id="WP_229832108.1">
    <property type="nucleotide sequence ID" value="NZ_BNAJ01000009.1"/>
</dbReference>
<dbReference type="Pfam" id="PF10685">
    <property type="entry name" value="KGG"/>
    <property type="match status" value="1"/>
</dbReference>
<reference evidence="3 4" key="3">
    <citation type="submission" date="2020-08" db="EMBL/GenBank/DDBJ databases">
        <title>Genomic Encyclopedia of Type Strains, Phase IV (KMG-IV): sequencing the most valuable type-strain genomes for metagenomic binning, comparative biology and taxonomic classification.</title>
        <authorList>
            <person name="Goeker M."/>
        </authorList>
    </citation>
    <scope>NUCLEOTIDE SEQUENCE [LARGE SCALE GENOMIC DNA]</scope>
    <source>
        <strain evidence="3 4">DSM 27521</strain>
    </source>
</reference>
<evidence type="ECO:0008006" key="6">
    <source>
        <dbReference type="Google" id="ProtNLM"/>
    </source>
</evidence>
<proteinExistence type="predicted"/>
<reference evidence="2" key="4">
    <citation type="submission" date="2024-05" db="EMBL/GenBank/DDBJ databases">
        <authorList>
            <person name="Sun Q."/>
            <person name="Zhou Y."/>
        </authorList>
    </citation>
    <scope>NUCLEOTIDE SEQUENCE</scope>
    <source>
        <strain evidence="2">CGMCC 1.18437</strain>
    </source>
</reference>
<accession>A0A7W8KH73</accession>
<protein>
    <recommendedName>
        <fullName evidence="6">General stress protein</fullName>
    </recommendedName>
</protein>
<comment type="caution">
    <text evidence="3">The sequence shown here is derived from an EMBL/GenBank/DDBJ whole genome shotgun (WGS) entry which is preliminary data.</text>
</comment>
<evidence type="ECO:0000313" key="2">
    <source>
        <dbReference type="EMBL" id="GHF54074.1"/>
    </source>
</evidence>
<dbReference type="Proteomes" id="UP000539473">
    <property type="component" value="Unassembled WGS sequence"/>
</dbReference>
<gene>
    <name evidence="2" type="ORF">GCM10017781_32960</name>
    <name evidence="3" type="ORF">HNQ07_003556</name>
</gene>